<reference evidence="9 10" key="1">
    <citation type="submission" date="2016-10" db="EMBL/GenBank/DDBJ databases">
        <authorList>
            <person name="de Groot N.N."/>
        </authorList>
    </citation>
    <scope>NUCLEOTIDE SEQUENCE [LARGE SCALE GENOMIC DNA]</scope>
    <source>
        <strain evidence="9 10">DSM 22274</strain>
    </source>
</reference>
<dbReference type="Proteomes" id="UP000182725">
    <property type="component" value="Unassembled WGS sequence"/>
</dbReference>
<evidence type="ECO:0000256" key="3">
    <source>
        <dbReference type="ARBA" id="ARBA00022448"/>
    </source>
</evidence>
<dbReference type="Gene3D" id="1.10.3470.10">
    <property type="entry name" value="ABC transporter involved in vitamin B12 uptake, BtuC"/>
    <property type="match status" value="1"/>
</dbReference>
<dbReference type="GO" id="GO:0005886">
    <property type="term" value="C:plasma membrane"/>
    <property type="evidence" value="ECO:0007669"/>
    <property type="project" value="UniProtKB-SubCell"/>
</dbReference>
<evidence type="ECO:0000313" key="9">
    <source>
        <dbReference type="EMBL" id="SED95746.1"/>
    </source>
</evidence>
<protein>
    <submittedName>
        <fullName evidence="9">Iron complex transport system permease protein</fullName>
    </submittedName>
</protein>
<dbReference type="RefSeq" id="WP_074710039.1">
    <property type="nucleotide sequence ID" value="NZ_FNTV01000001.1"/>
</dbReference>
<dbReference type="AlphaFoldDB" id="A0A1H5EX91"/>
<dbReference type="InterPro" id="IPR000522">
    <property type="entry name" value="ABC_transptr_permease_BtuC"/>
</dbReference>
<feature type="transmembrane region" description="Helical" evidence="8">
    <location>
        <begin position="146"/>
        <end position="164"/>
    </location>
</feature>
<keyword evidence="3" id="KW-0813">Transport</keyword>
<feature type="transmembrane region" description="Helical" evidence="8">
    <location>
        <begin position="176"/>
        <end position="196"/>
    </location>
</feature>
<comment type="subcellular location">
    <subcellularLocation>
        <location evidence="1">Cell membrane</location>
        <topology evidence="1">Multi-pass membrane protein</topology>
    </subcellularLocation>
</comment>
<evidence type="ECO:0000256" key="7">
    <source>
        <dbReference type="ARBA" id="ARBA00023136"/>
    </source>
</evidence>
<accession>A0A1H5EX91</accession>
<feature type="transmembrane region" description="Helical" evidence="8">
    <location>
        <begin position="263"/>
        <end position="292"/>
    </location>
</feature>
<dbReference type="CDD" id="cd06550">
    <property type="entry name" value="TM_ABC_iron-siderophores_like"/>
    <property type="match status" value="1"/>
</dbReference>
<dbReference type="GO" id="GO:0033214">
    <property type="term" value="P:siderophore-iron import into cell"/>
    <property type="evidence" value="ECO:0007669"/>
    <property type="project" value="TreeGrafter"/>
</dbReference>
<feature type="transmembrane region" description="Helical" evidence="8">
    <location>
        <begin position="92"/>
        <end position="110"/>
    </location>
</feature>
<evidence type="ECO:0000256" key="1">
    <source>
        <dbReference type="ARBA" id="ARBA00004651"/>
    </source>
</evidence>
<feature type="transmembrane region" description="Helical" evidence="8">
    <location>
        <begin position="304"/>
        <end position="325"/>
    </location>
</feature>
<evidence type="ECO:0000256" key="4">
    <source>
        <dbReference type="ARBA" id="ARBA00022475"/>
    </source>
</evidence>
<feature type="transmembrane region" description="Helical" evidence="8">
    <location>
        <begin position="225"/>
        <end position="243"/>
    </location>
</feature>
<keyword evidence="6 8" id="KW-1133">Transmembrane helix</keyword>
<feature type="transmembrane region" description="Helical" evidence="8">
    <location>
        <begin position="37"/>
        <end position="57"/>
    </location>
</feature>
<dbReference type="SUPFAM" id="SSF81345">
    <property type="entry name" value="ABC transporter involved in vitamin B12 uptake, BtuC"/>
    <property type="match status" value="1"/>
</dbReference>
<sequence length="359" mass="36877">MTPSKAATASTPPDVQFGYRRLVLGSDGFHTVLHLRAVLVAVGFALFIIVLAAAALMNGDYELTLAQVIAVLNGSDDGLARTVVLDWRLPRILSAILLGGALAVSGAIFQTLTRNPLASPDIVGLSHGAFTGMLLTVLAFGTSWALMATGAVAGGVLAALAIYMISYRGGIQGFRFIIVGIAISAMLASVNTWILLQVELETAMFASAWGAGTLNAVTPEQVNGAALAILVLFVAIATLAPALRQLDLGDDAAAALGLRLGRVRLFAILIGVGLVCVATAVAGPVAFVALAAPQIAQRAARTPYLPLVLSALAGGAILLGSDFIAQHLLPHPLPVGVVTVVVGGAYLVWAIIAEIRKRA</sequence>
<dbReference type="Pfam" id="PF01032">
    <property type="entry name" value="FecCD"/>
    <property type="match status" value="1"/>
</dbReference>
<evidence type="ECO:0000256" key="6">
    <source>
        <dbReference type="ARBA" id="ARBA00022989"/>
    </source>
</evidence>
<evidence type="ECO:0000256" key="8">
    <source>
        <dbReference type="SAM" id="Phobius"/>
    </source>
</evidence>
<keyword evidence="4" id="KW-1003">Cell membrane</keyword>
<evidence type="ECO:0000256" key="2">
    <source>
        <dbReference type="ARBA" id="ARBA00007935"/>
    </source>
</evidence>
<feature type="transmembrane region" description="Helical" evidence="8">
    <location>
        <begin position="122"/>
        <end position="140"/>
    </location>
</feature>
<keyword evidence="7 8" id="KW-0472">Membrane</keyword>
<dbReference type="InterPro" id="IPR037294">
    <property type="entry name" value="ABC_BtuC-like"/>
</dbReference>
<proteinExistence type="inferred from homology"/>
<keyword evidence="5 8" id="KW-0812">Transmembrane</keyword>
<dbReference type="GO" id="GO:0022857">
    <property type="term" value="F:transmembrane transporter activity"/>
    <property type="evidence" value="ECO:0007669"/>
    <property type="project" value="InterPro"/>
</dbReference>
<dbReference type="PANTHER" id="PTHR30472:SF24">
    <property type="entry name" value="FERRIC ENTEROBACTIN TRANSPORT SYSTEM PERMEASE PROTEIN FEPG"/>
    <property type="match status" value="1"/>
</dbReference>
<evidence type="ECO:0000313" key="10">
    <source>
        <dbReference type="Proteomes" id="UP000182725"/>
    </source>
</evidence>
<feature type="transmembrane region" description="Helical" evidence="8">
    <location>
        <begin position="331"/>
        <end position="352"/>
    </location>
</feature>
<organism evidence="9 10">
    <name type="scientific">Arthrobacter alpinus</name>
    <dbReference type="NCBI Taxonomy" id="656366"/>
    <lineage>
        <taxon>Bacteria</taxon>
        <taxon>Bacillati</taxon>
        <taxon>Actinomycetota</taxon>
        <taxon>Actinomycetes</taxon>
        <taxon>Micrococcales</taxon>
        <taxon>Micrococcaceae</taxon>
        <taxon>Arthrobacter</taxon>
    </lineage>
</organism>
<feature type="transmembrane region" description="Helical" evidence="8">
    <location>
        <begin position="202"/>
        <end position="218"/>
    </location>
</feature>
<evidence type="ECO:0000256" key="5">
    <source>
        <dbReference type="ARBA" id="ARBA00022692"/>
    </source>
</evidence>
<gene>
    <name evidence="9" type="ORF">SAMN04489740_0364</name>
</gene>
<name>A0A1H5EX91_9MICC</name>
<dbReference type="EMBL" id="FNTV01000001">
    <property type="protein sequence ID" value="SED95746.1"/>
    <property type="molecule type" value="Genomic_DNA"/>
</dbReference>
<dbReference type="PANTHER" id="PTHR30472">
    <property type="entry name" value="FERRIC ENTEROBACTIN TRANSPORT SYSTEM PERMEASE PROTEIN"/>
    <property type="match status" value="1"/>
</dbReference>
<comment type="similarity">
    <text evidence="2">Belongs to the binding-protein-dependent transport system permease family. FecCD subfamily.</text>
</comment>